<sequence>MRTEPPAGDEFELLLDRITQNVLLNADASLQVPPPVALPRRRFRFGAVVVAVLIVLGLGTAGGALAVGLSVFGSGDADDAPPAPLPTTSSPTPSPTVPPTVAPPIPATPTVSLGSVAFSPPDWGAGVTANLSGFAPDTEYMLSIDSRYRGESSAPDAYFSVFSNPTMVRTDENGAATITWTPDVFPENFTESGESGYLLGSYVRVDGSDGPQHDDSISGFADPIVLSQPLTIEFLPIEAVTATAPSCIEPAQLLAGQAGLPVSFSGLLPDETVFVGSVQTGGPTSYSFQGFGTADSEGNARIIVSGNSAMYPVSSSADIAPGTWQLSWSASNRQTPTDEHPLGVPLTVGGC</sequence>
<keyword evidence="4" id="KW-1185">Reference proteome</keyword>
<proteinExistence type="predicted"/>
<keyword evidence="2" id="KW-0472">Membrane</keyword>
<dbReference type="EMBL" id="FNPZ01000003">
    <property type="protein sequence ID" value="SDZ32527.1"/>
    <property type="molecule type" value="Genomic_DNA"/>
</dbReference>
<gene>
    <name evidence="3" type="ORF">SAMN05216554_3280</name>
</gene>
<feature type="compositionally biased region" description="Pro residues" evidence="1">
    <location>
        <begin position="92"/>
        <end position="106"/>
    </location>
</feature>
<evidence type="ECO:0000313" key="3">
    <source>
        <dbReference type="EMBL" id="SDZ32527.1"/>
    </source>
</evidence>
<feature type="transmembrane region" description="Helical" evidence="2">
    <location>
        <begin position="45"/>
        <end position="72"/>
    </location>
</feature>
<name>A0A1H3S428_9MICO</name>
<feature type="region of interest" description="Disordered" evidence="1">
    <location>
        <begin position="79"/>
        <end position="106"/>
    </location>
</feature>
<dbReference type="AlphaFoldDB" id="A0A1H3S428"/>
<organism evidence="3 4">
    <name type="scientific">Herbiconiux ginsengi</name>
    <dbReference type="NCBI Taxonomy" id="381665"/>
    <lineage>
        <taxon>Bacteria</taxon>
        <taxon>Bacillati</taxon>
        <taxon>Actinomycetota</taxon>
        <taxon>Actinomycetes</taxon>
        <taxon>Micrococcales</taxon>
        <taxon>Microbacteriaceae</taxon>
        <taxon>Herbiconiux</taxon>
    </lineage>
</organism>
<accession>A0A1H3S428</accession>
<keyword evidence="2" id="KW-0812">Transmembrane</keyword>
<evidence type="ECO:0000313" key="4">
    <source>
        <dbReference type="Proteomes" id="UP000198891"/>
    </source>
</evidence>
<reference evidence="3 4" key="1">
    <citation type="submission" date="2016-10" db="EMBL/GenBank/DDBJ databases">
        <authorList>
            <person name="de Groot N.N."/>
        </authorList>
    </citation>
    <scope>NUCLEOTIDE SEQUENCE [LARGE SCALE GENOMIC DNA]</scope>
    <source>
        <strain evidence="3 4">CGMCC 4.3491</strain>
    </source>
</reference>
<evidence type="ECO:0000256" key="1">
    <source>
        <dbReference type="SAM" id="MobiDB-lite"/>
    </source>
</evidence>
<protein>
    <submittedName>
        <fullName evidence="3">Uncharacterized protein</fullName>
    </submittedName>
</protein>
<dbReference type="Proteomes" id="UP000198891">
    <property type="component" value="Unassembled WGS sequence"/>
</dbReference>
<evidence type="ECO:0000256" key="2">
    <source>
        <dbReference type="SAM" id="Phobius"/>
    </source>
</evidence>
<dbReference type="STRING" id="381665.SAMN05216554_3280"/>
<keyword evidence="2" id="KW-1133">Transmembrane helix</keyword>